<dbReference type="Pfam" id="PF02469">
    <property type="entry name" value="Fasciclin"/>
    <property type="match status" value="2"/>
</dbReference>
<dbReference type="Gene3D" id="2.30.180.10">
    <property type="entry name" value="FAS1 domain"/>
    <property type="match status" value="2"/>
</dbReference>
<accession>A0A9X3B8F2</accession>
<dbReference type="PANTHER" id="PTHR10900">
    <property type="entry name" value="PERIOSTIN-RELATED"/>
    <property type="match status" value="1"/>
</dbReference>
<evidence type="ECO:0000313" key="2">
    <source>
        <dbReference type="EMBL" id="MCU7550655.1"/>
    </source>
</evidence>
<dbReference type="EMBL" id="JAOTIF010000014">
    <property type="protein sequence ID" value="MCU7550655.1"/>
    <property type="molecule type" value="Genomic_DNA"/>
</dbReference>
<dbReference type="PROSITE" id="PS51257">
    <property type="entry name" value="PROKAR_LIPOPROTEIN"/>
    <property type="match status" value="1"/>
</dbReference>
<dbReference type="InterPro" id="IPR036378">
    <property type="entry name" value="FAS1_dom_sf"/>
</dbReference>
<organism evidence="2 3">
    <name type="scientific">Paraflavisolibacter caeni</name>
    <dbReference type="NCBI Taxonomy" id="2982496"/>
    <lineage>
        <taxon>Bacteria</taxon>
        <taxon>Pseudomonadati</taxon>
        <taxon>Bacteroidota</taxon>
        <taxon>Chitinophagia</taxon>
        <taxon>Chitinophagales</taxon>
        <taxon>Chitinophagaceae</taxon>
        <taxon>Paraflavisolibacter</taxon>
    </lineage>
</organism>
<reference evidence="2" key="1">
    <citation type="submission" date="2022-09" db="EMBL/GenBank/DDBJ databases">
        <authorList>
            <person name="Yuan C."/>
            <person name="Ke Z."/>
        </authorList>
    </citation>
    <scope>NUCLEOTIDE SEQUENCE</scope>
    <source>
        <strain evidence="2">LB-8</strain>
    </source>
</reference>
<dbReference type="PROSITE" id="PS50213">
    <property type="entry name" value="FAS1"/>
    <property type="match status" value="2"/>
</dbReference>
<sequence length="567" mass="63525">MNNKVLFILLVSIFFSTSMMITGCKKSEINPYTTGDVNIVGYLEKNIDSFSLFKQILDRTGNSAFLNAYGAYTIFAPTNSGVKTWLTKINAATVDAADMTKLQDMVKFHLLVDTITTSAFKDGKLPVPTMLGQFLVTGVGAKGGVSSYLVNRQAMISKSNIKVGNGIIHVIDNVLEPSTLTIAKQLEAKAEYSIFVQAMKETGYYDLLNTVDADTTKRWMTVIAESNKAFADSGITSYSMLKAKYSKTSNPSNTNDSLHMYMAYHILSGIKFLGDIITSPSHQTLQPQEVVSVQLKDQEVVLNEVEFNGVFEKGITVNRTSSDNAATNGVWHDAQAHFTLKFRKPTALFWEVTTFSEILKLPAYYKKQNYTWTRQSESDQPLKDIVWGWGPLAGTNTITYYYNSSSSNSITGYGAVNFDAIQMPMGLPNRPIWWELTTPPIIKGKYKVWICYIQRKQSSGSNELCQVSINGDVMPNTMNFTQTRPSGTDPELEAIGWKRYTESTNAIYAGRLVGVYDFKTTKRQTIRFTPLNGTQNDNYLDMIQFIPIDDQSQYLPRFKTDGTKIYQ</sequence>
<dbReference type="InterPro" id="IPR000782">
    <property type="entry name" value="FAS1_domain"/>
</dbReference>
<reference evidence="2" key="2">
    <citation type="submission" date="2023-04" db="EMBL/GenBank/DDBJ databases">
        <title>Paracnuella aquatica gen. nov., sp. nov., a member of the family Chitinophagaceae isolated from a hot spring.</title>
        <authorList>
            <person name="Wang C."/>
        </authorList>
    </citation>
    <scope>NUCLEOTIDE SEQUENCE</scope>
    <source>
        <strain evidence="2">LB-8</strain>
    </source>
</reference>
<feature type="domain" description="FAS1" evidence="1">
    <location>
        <begin position="179"/>
        <end position="338"/>
    </location>
</feature>
<dbReference type="SMART" id="SM00554">
    <property type="entry name" value="FAS1"/>
    <property type="match status" value="1"/>
</dbReference>
<evidence type="ECO:0000259" key="1">
    <source>
        <dbReference type="PROSITE" id="PS50213"/>
    </source>
</evidence>
<dbReference type="RefSeq" id="WP_279298094.1">
    <property type="nucleotide sequence ID" value="NZ_JAOTIF010000014.1"/>
</dbReference>
<dbReference type="PANTHER" id="PTHR10900:SF77">
    <property type="entry name" value="FI19380P1"/>
    <property type="match status" value="1"/>
</dbReference>
<protein>
    <submittedName>
        <fullName evidence="2">Fasciclin domain-containing protein</fullName>
    </submittedName>
</protein>
<name>A0A9X3B8F2_9BACT</name>
<gene>
    <name evidence="2" type="ORF">OCK74_16165</name>
</gene>
<feature type="domain" description="FAS1" evidence="1">
    <location>
        <begin position="37"/>
        <end position="175"/>
    </location>
</feature>
<dbReference type="InterPro" id="IPR050904">
    <property type="entry name" value="Adhesion/Biosynth-related"/>
</dbReference>
<dbReference type="Proteomes" id="UP001155483">
    <property type="component" value="Unassembled WGS sequence"/>
</dbReference>
<proteinExistence type="predicted"/>
<dbReference type="AlphaFoldDB" id="A0A9X3B8F2"/>
<evidence type="ECO:0000313" key="3">
    <source>
        <dbReference type="Proteomes" id="UP001155483"/>
    </source>
</evidence>
<dbReference type="SUPFAM" id="SSF82153">
    <property type="entry name" value="FAS1 domain"/>
    <property type="match status" value="2"/>
</dbReference>
<keyword evidence="3" id="KW-1185">Reference proteome</keyword>
<comment type="caution">
    <text evidence="2">The sequence shown here is derived from an EMBL/GenBank/DDBJ whole genome shotgun (WGS) entry which is preliminary data.</text>
</comment>